<feature type="region of interest" description="Disordered" evidence="1">
    <location>
        <begin position="1"/>
        <end position="202"/>
    </location>
</feature>
<evidence type="ECO:0000313" key="3">
    <source>
        <dbReference type="Proteomes" id="UP001642520"/>
    </source>
</evidence>
<proteinExistence type="predicted"/>
<dbReference type="EMBL" id="CAXAJV020001290">
    <property type="protein sequence ID" value="CAL7939624.1"/>
    <property type="molecule type" value="Genomic_DNA"/>
</dbReference>
<name>A0ABP1NF43_XYLVO</name>
<comment type="caution">
    <text evidence="2">The sequence shown here is derived from an EMBL/GenBank/DDBJ whole genome shotgun (WGS) entry which is preliminary data.</text>
</comment>
<feature type="compositionally biased region" description="Low complexity" evidence="1">
    <location>
        <begin position="173"/>
        <end position="186"/>
    </location>
</feature>
<keyword evidence="3" id="KW-1185">Reference proteome</keyword>
<dbReference type="Proteomes" id="UP001642520">
    <property type="component" value="Unassembled WGS sequence"/>
</dbReference>
<feature type="compositionally biased region" description="Polar residues" evidence="1">
    <location>
        <begin position="26"/>
        <end position="59"/>
    </location>
</feature>
<organism evidence="2 3">
    <name type="scientific">Xylocopa violacea</name>
    <name type="common">Violet carpenter bee</name>
    <name type="synonym">Apis violacea</name>
    <dbReference type="NCBI Taxonomy" id="135666"/>
    <lineage>
        <taxon>Eukaryota</taxon>
        <taxon>Metazoa</taxon>
        <taxon>Ecdysozoa</taxon>
        <taxon>Arthropoda</taxon>
        <taxon>Hexapoda</taxon>
        <taxon>Insecta</taxon>
        <taxon>Pterygota</taxon>
        <taxon>Neoptera</taxon>
        <taxon>Endopterygota</taxon>
        <taxon>Hymenoptera</taxon>
        <taxon>Apocrita</taxon>
        <taxon>Aculeata</taxon>
        <taxon>Apoidea</taxon>
        <taxon>Anthophila</taxon>
        <taxon>Apidae</taxon>
        <taxon>Xylocopa</taxon>
        <taxon>Xylocopa</taxon>
    </lineage>
</organism>
<evidence type="ECO:0000256" key="1">
    <source>
        <dbReference type="SAM" id="MobiDB-lite"/>
    </source>
</evidence>
<evidence type="ECO:0000313" key="2">
    <source>
        <dbReference type="EMBL" id="CAL7939624.1"/>
    </source>
</evidence>
<sequence length="202" mass="23209">MYVSYSALPSPAHPQKNPAQNYPAGTASSHQSISHDTSLPKNNDKTYNSSGRARSSFRTDTIRTERSNLSSRELKYVDYSNDYSNPLDHLQRPVSPYDEYDSLDSATRLRYQKNKQYHPQSSKYSPVPPRVKSPRPAAGNKQTKAPNKPRVFTDYVREQPMRSFYSDPRLAIENQQNVNEQENTQNRSKRDSRPLSLYASNF</sequence>
<reference evidence="2 3" key="1">
    <citation type="submission" date="2024-08" db="EMBL/GenBank/DDBJ databases">
        <authorList>
            <person name="Will J Nash"/>
            <person name="Angela Man"/>
            <person name="Seanna McTaggart"/>
            <person name="Kendall Baker"/>
            <person name="Tom Barker"/>
            <person name="Leah Catchpole"/>
            <person name="Alex Durrant"/>
            <person name="Karim Gharbi"/>
            <person name="Naomi Irish"/>
            <person name="Gemy Kaithakottil"/>
            <person name="Debby Ku"/>
            <person name="Aaliyah Providence"/>
            <person name="Felix Shaw"/>
            <person name="David Swarbreck"/>
            <person name="Chris Watkins"/>
            <person name="Ann M. McCartney"/>
            <person name="Giulio Formenti"/>
            <person name="Alice Mouton"/>
            <person name="Noel Vella"/>
            <person name="Bjorn M von Reumont"/>
            <person name="Adriana Vella"/>
            <person name="Wilfried Haerty"/>
        </authorList>
    </citation>
    <scope>NUCLEOTIDE SEQUENCE [LARGE SCALE GENOMIC DNA]</scope>
</reference>
<accession>A0ABP1NF43</accession>
<feature type="compositionally biased region" description="Basic and acidic residues" evidence="1">
    <location>
        <begin position="60"/>
        <end position="76"/>
    </location>
</feature>
<protein>
    <submittedName>
        <fullName evidence="2">Uncharacterized protein</fullName>
    </submittedName>
</protein>
<gene>
    <name evidence="2" type="ORF">XYLVIOL_LOCUS4003</name>
</gene>